<organism evidence="2 3">
    <name type="scientific">Aldrovandia affinis</name>
    <dbReference type="NCBI Taxonomy" id="143900"/>
    <lineage>
        <taxon>Eukaryota</taxon>
        <taxon>Metazoa</taxon>
        <taxon>Chordata</taxon>
        <taxon>Craniata</taxon>
        <taxon>Vertebrata</taxon>
        <taxon>Euteleostomi</taxon>
        <taxon>Actinopterygii</taxon>
        <taxon>Neopterygii</taxon>
        <taxon>Teleostei</taxon>
        <taxon>Notacanthiformes</taxon>
        <taxon>Halosauridae</taxon>
        <taxon>Aldrovandia</taxon>
    </lineage>
</organism>
<comment type="caution">
    <text evidence="2">The sequence shown here is derived from an EMBL/GenBank/DDBJ whole genome shotgun (WGS) entry which is preliminary data.</text>
</comment>
<dbReference type="EMBL" id="JAINUG010000050">
    <property type="protein sequence ID" value="KAJ8405126.1"/>
    <property type="molecule type" value="Genomic_DNA"/>
</dbReference>
<dbReference type="Proteomes" id="UP001221898">
    <property type="component" value="Unassembled WGS sequence"/>
</dbReference>
<feature type="region of interest" description="Disordered" evidence="1">
    <location>
        <begin position="63"/>
        <end position="84"/>
    </location>
</feature>
<keyword evidence="3" id="KW-1185">Reference proteome</keyword>
<reference evidence="2" key="1">
    <citation type="journal article" date="2023" name="Science">
        <title>Genome structures resolve the early diversification of teleost fishes.</title>
        <authorList>
            <person name="Parey E."/>
            <person name="Louis A."/>
            <person name="Montfort J."/>
            <person name="Bouchez O."/>
            <person name="Roques C."/>
            <person name="Iampietro C."/>
            <person name="Lluch J."/>
            <person name="Castinel A."/>
            <person name="Donnadieu C."/>
            <person name="Desvignes T."/>
            <person name="Floi Bucao C."/>
            <person name="Jouanno E."/>
            <person name="Wen M."/>
            <person name="Mejri S."/>
            <person name="Dirks R."/>
            <person name="Jansen H."/>
            <person name="Henkel C."/>
            <person name="Chen W.J."/>
            <person name="Zahm M."/>
            <person name="Cabau C."/>
            <person name="Klopp C."/>
            <person name="Thompson A.W."/>
            <person name="Robinson-Rechavi M."/>
            <person name="Braasch I."/>
            <person name="Lecointre G."/>
            <person name="Bobe J."/>
            <person name="Postlethwait J.H."/>
            <person name="Berthelot C."/>
            <person name="Roest Crollius H."/>
            <person name="Guiguen Y."/>
        </authorList>
    </citation>
    <scope>NUCLEOTIDE SEQUENCE</scope>
    <source>
        <strain evidence="2">NC1722</strain>
    </source>
</reference>
<accession>A0AAD7SP14</accession>
<gene>
    <name evidence="2" type="ORF">AAFF_G00330470</name>
</gene>
<dbReference type="AlphaFoldDB" id="A0AAD7SP14"/>
<evidence type="ECO:0000313" key="2">
    <source>
        <dbReference type="EMBL" id="KAJ8405126.1"/>
    </source>
</evidence>
<evidence type="ECO:0000256" key="1">
    <source>
        <dbReference type="SAM" id="MobiDB-lite"/>
    </source>
</evidence>
<proteinExistence type="predicted"/>
<feature type="region of interest" description="Disordered" evidence="1">
    <location>
        <begin position="1"/>
        <end position="29"/>
    </location>
</feature>
<sequence>MAQSHYHRPGQAPVALRRQRPHSEDMPVSAGAVSHVELAGPFVFVRGAEDGVKVQVRPAGGIERTCSPQHLPHCSANRQREAQR</sequence>
<protein>
    <submittedName>
        <fullName evidence="2">Uncharacterized protein</fullName>
    </submittedName>
</protein>
<name>A0AAD7SP14_9TELE</name>
<evidence type="ECO:0000313" key="3">
    <source>
        <dbReference type="Proteomes" id="UP001221898"/>
    </source>
</evidence>